<keyword evidence="2 9" id="KW-0328">Glycosyltransferase</keyword>
<dbReference type="PANTHER" id="PTHR48090">
    <property type="entry name" value="UNDECAPRENYL-PHOSPHATE 4-DEOXY-4-FORMAMIDO-L-ARABINOSE TRANSFERASE-RELATED"/>
    <property type="match status" value="1"/>
</dbReference>
<organism evidence="9 10">
    <name type="scientific">Thermoflavifilum thermophilum</name>
    <dbReference type="NCBI Taxonomy" id="1393122"/>
    <lineage>
        <taxon>Bacteria</taxon>
        <taxon>Pseudomonadati</taxon>
        <taxon>Bacteroidota</taxon>
        <taxon>Chitinophagia</taxon>
        <taxon>Chitinophagales</taxon>
        <taxon>Chitinophagaceae</taxon>
        <taxon>Thermoflavifilum</taxon>
    </lineage>
</organism>
<evidence type="ECO:0000256" key="4">
    <source>
        <dbReference type="ARBA" id="ARBA00022692"/>
    </source>
</evidence>
<feature type="transmembrane region" description="Helical" evidence="7">
    <location>
        <begin position="228"/>
        <end position="253"/>
    </location>
</feature>
<protein>
    <submittedName>
        <fullName evidence="9">Dolichol-phosphate mannosyltransferase</fullName>
    </submittedName>
</protein>
<evidence type="ECO:0000256" key="1">
    <source>
        <dbReference type="ARBA" id="ARBA00004141"/>
    </source>
</evidence>
<evidence type="ECO:0000259" key="8">
    <source>
        <dbReference type="Pfam" id="PF00535"/>
    </source>
</evidence>
<dbReference type="PANTHER" id="PTHR48090:SF1">
    <property type="entry name" value="PROPHAGE BACTOPRENOL GLUCOSYL TRANSFERASE HOMOLOG"/>
    <property type="match status" value="1"/>
</dbReference>
<evidence type="ECO:0000256" key="6">
    <source>
        <dbReference type="ARBA" id="ARBA00023136"/>
    </source>
</evidence>
<dbReference type="GO" id="GO:0005886">
    <property type="term" value="C:plasma membrane"/>
    <property type="evidence" value="ECO:0007669"/>
    <property type="project" value="TreeGrafter"/>
</dbReference>
<dbReference type="Proteomes" id="UP000199537">
    <property type="component" value="Unassembled WGS sequence"/>
</dbReference>
<evidence type="ECO:0000256" key="5">
    <source>
        <dbReference type="ARBA" id="ARBA00022989"/>
    </source>
</evidence>
<reference evidence="10" key="1">
    <citation type="submission" date="2016-10" db="EMBL/GenBank/DDBJ databases">
        <authorList>
            <person name="Varghese N."/>
            <person name="Submissions S."/>
        </authorList>
    </citation>
    <scope>NUCLEOTIDE SEQUENCE [LARGE SCALE GENOMIC DNA]</scope>
    <source>
        <strain evidence="10">DSM 14807</strain>
    </source>
</reference>
<keyword evidence="3 9" id="KW-0808">Transferase</keyword>
<dbReference type="STRING" id="1393122.SAMN05660895_1689"/>
<dbReference type="CDD" id="cd04187">
    <property type="entry name" value="DPM1_like_bac"/>
    <property type="match status" value="1"/>
</dbReference>
<keyword evidence="10" id="KW-1185">Reference proteome</keyword>
<dbReference type="AlphaFoldDB" id="A0A1I7NFJ0"/>
<dbReference type="InterPro" id="IPR029044">
    <property type="entry name" value="Nucleotide-diphossugar_trans"/>
</dbReference>
<accession>A0A1I7NFJ0</accession>
<dbReference type="EMBL" id="FPCJ01000001">
    <property type="protein sequence ID" value="SFV33418.1"/>
    <property type="molecule type" value="Genomic_DNA"/>
</dbReference>
<dbReference type="SUPFAM" id="SSF53448">
    <property type="entry name" value="Nucleotide-diphospho-sugar transferases"/>
    <property type="match status" value="1"/>
</dbReference>
<proteinExistence type="predicted"/>
<dbReference type="Pfam" id="PF00535">
    <property type="entry name" value="Glycos_transf_2"/>
    <property type="match status" value="1"/>
</dbReference>
<sequence>MNSICIIVPVYNEAGNIRPLYESVRQHLSTLPVSTWALLFIDDGSTDDTFERIRKLAAKDNRVQAISFSRHFGHQAALMAGIQAADADWLVTMDGDLQHPPHLIGSMMELLESGYDIVHAQQIAREKGLKSWLSTCFYKCYNFLSETPVTPAAADFKMFNRKVREALLQFHENALFVRGLMHWVGFRSTVIPYEKPPRNSGTTKYPLHKQLRLAWDALISFSFRPLRVVFFSGFLIGSLAFLFAIIAIVSYLFGKTVPGWTSLLLCILFLGSLQLIAIGLLGEYLGKVYEETKKRPLYLIRETINR</sequence>
<evidence type="ECO:0000313" key="10">
    <source>
        <dbReference type="Proteomes" id="UP000199537"/>
    </source>
</evidence>
<dbReference type="InterPro" id="IPR050256">
    <property type="entry name" value="Glycosyltransferase_2"/>
</dbReference>
<evidence type="ECO:0000256" key="7">
    <source>
        <dbReference type="SAM" id="Phobius"/>
    </source>
</evidence>
<dbReference type="GO" id="GO:0016757">
    <property type="term" value="F:glycosyltransferase activity"/>
    <property type="evidence" value="ECO:0007669"/>
    <property type="project" value="UniProtKB-KW"/>
</dbReference>
<dbReference type="Gene3D" id="3.90.550.10">
    <property type="entry name" value="Spore Coat Polysaccharide Biosynthesis Protein SpsA, Chain A"/>
    <property type="match status" value="1"/>
</dbReference>
<dbReference type="RefSeq" id="WP_092459770.1">
    <property type="nucleotide sequence ID" value="NZ_FPCJ01000001.1"/>
</dbReference>
<evidence type="ECO:0000256" key="2">
    <source>
        <dbReference type="ARBA" id="ARBA00022676"/>
    </source>
</evidence>
<keyword evidence="6 7" id="KW-0472">Membrane</keyword>
<feature type="domain" description="Glycosyltransferase 2-like" evidence="8">
    <location>
        <begin position="5"/>
        <end position="164"/>
    </location>
</feature>
<comment type="subcellular location">
    <subcellularLocation>
        <location evidence="1">Membrane</location>
        <topology evidence="1">Multi-pass membrane protein</topology>
    </subcellularLocation>
</comment>
<keyword evidence="4 7" id="KW-0812">Transmembrane</keyword>
<name>A0A1I7NFJ0_9BACT</name>
<evidence type="ECO:0000256" key="3">
    <source>
        <dbReference type="ARBA" id="ARBA00022679"/>
    </source>
</evidence>
<evidence type="ECO:0000313" key="9">
    <source>
        <dbReference type="EMBL" id="SFV33418.1"/>
    </source>
</evidence>
<feature type="transmembrane region" description="Helical" evidence="7">
    <location>
        <begin position="259"/>
        <end position="285"/>
    </location>
</feature>
<dbReference type="OrthoDB" id="9807778at2"/>
<keyword evidence="5 7" id="KW-1133">Transmembrane helix</keyword>
<gene>
    <name evidence="9" type="ORF">SAMN05660895_1689</name>
</gene>
<dbReference type="InterPro" id="IPR001173">
    <property type="entry name" value="Glyco_trans_2-like"/>
</dbReference>